<dbReference type="CDD" id="cd03225">
    <property type="entry name" value="ABC_cobalt_CbiO_domain1"/>
    <property type="match status" value="2"/>
</dbReference>
<dbReference type="RefSeq" id="WP_235324369.1">
    <property type="nucleotide sequence ID" value="NZ_JAFBIT010000005.1"/>
</dbReference>
<evidence type="ECO:0000256" key="5">
    <source>
        <dbReference type="ARBA" id="ARBA00022737"/>
    </source>
</evidence>
<dbReference type="PROSITE" id="PS50893">
    <property type="entry name" value="ABC_TRANSPORTER_2"/>
    <property type="match status" value="2"/>
</dbReference>
<organism evidence="12 13">
    <name type="scientific">Anaeromassilibacillus senegalensis</name>
    <dbReference type="NCBI Taxonomy" id="1673717"/>
    <lineage>
        <taxon>Bacteria</taxon>
        <taxon>Bacillati</taxon>
        <taxon>Bacillota</taxon>
        <taxon>Clostridia</taxon>
        <taxon>Eubacteriales</taxon>
        <taxon>Acutalibacteraceae</taxon>
        <taxon>Anaeromassilibacillus</taxon>
    </lineage>
</organism>
<comment type="function">
    <text evidence="10">Probably part of an ABC transporter complex. Responsible for energy coupling to the transport system.</text>
</comment>
<keyword evidence="7 12" id="KW-0067">ATP-binding</keyword>
<dbReference type="InterPro" id="IPR017871">
    <property type="entry name" value="ABC_transporter-like_CS"/>
</dbReference>
<dbReference type="InterPro" id="IPR027417">
    <property type="entry name" value="P-loop_NTPase"/>
</dbReference>
<dbReference type="InterPro" id="IPR003593">
    <property type="entry name" value="AAA+_ATPase"/>
</dbReference>
<evidence type="ECO:0000256" key="4">
    <source>
        <dbReference type="ARBA" id="ARBA00022475"/>
    </source>
</evidence>
<comment type="caution">
    <text evidence="12">The sequence shown here is derived from an EMBL/GenBank/DDBJ whole genome shotgun (WGS) entry which is preliminary data.</text>
</comment>
<evidence type="ECO:0000313" key="13">
    <source>
        <dbReference type="Proteomes" id="UP001299220"/>
    </source>
</evidence>
<dbReference type="Proteomes" id="UP001299220">
    <property type="component" value="Unassembled WGS sequence"/>
</dbReference>
<name>A0ABS9CT88_9FIRM</name>
<evidence type="ECO:0000256" key="7">
    <source>
        <dbReference type="ARBA" id="ARBA00022840"/>
    </source>
</evidence>
<dbReference type="InterPro" id="IPR015856">
    <property type="entry name" value="ABC_transpr_CbiO/EcfA_su"/>
</dbReference>
<evidence type="ECO:0000256" key="2">
    <source>
        <dbReference type="ARBA" id="ARBA00005417"/>
    </source>
</evidence>
<dbReference type="SUPFAM" id="SSF52540">
    <property type="entry name" value="P-loop containing nucleoside triphosphate hydrolases"/>
    <property type="match status" value="2"/>
</dbReference>
<evidence type="ECO:0000259" key="11">
    <source>
        <dbReference type="PROSITE" id="PS50893"/>
    </source>
</evidence>
<sequence>MAHFDIENLTFSYPIGGKESLSGVNLSIEKGEYIVLCGKSGSGKTTLLRHFKSVLTPHGKRSGRILFNGKPLETIGQREQAAKIGFVMQNPDDQIVTDKVWHELAFGLESLGCDQKTMRLRVAEMASYFGIQGWFHRDVASLSGGQKQLLNLASIMAMQPEVLILDEPTSQLDPIAASDFLNTVRKINLELGTTIVITEHRLEDIYHAADRVVVMENGKISAEDTPRKVGALLHRQKSEMFAALPTPVRVFYESGAEGECPLTVREGRNWLTETFRDRPLSVTAPDLEPAAAETEQPALRMKEAWFRYEKESPDVLQGVSFEVPAGSLFAVVGGNGAGKSTMLKAVCGICRIYRGSVEVFGKSLKKYKSDALFHNCLAMLPQDPKSLFVKKTVREELEEMCGDAEKRAAVADVCEITALHESHPYDLSGGEQQRAALAKILLTEPRLLLLDEPTKGLDSFFKQKFAGILKKLQAEGITIVMVSHDVEFCAEYADLVSIFFDGQILTTDTPRRFFGQNSFYTTAANRMSRCVFQNAVTAQDVTALYHINREGRA</sequence>
<dbReference type="PANTHER" id="PTHR43553:SF23">
    <property type="entry name" value="ABC TRANSPORTER ATP-BINDING COMPONENT"/>
    <property type="match status" value="1"/>
</dbReference>
<dbReference type="InterPro" id="IPR050095">
    <property type="entry name" value="ECF_ABC_transporter_ATP-bd"/>
</dbReference>
<evidence type="ECO:0000256" key="3">
    <source>
        <dbReference type="ARBA" id="ARBA00022448"/>
    </source>
</evidence>
<dbReference type="Gene3D" id="3.40.50.300">
    <property type="entry name" value="P-loop containing nucleotide triphosphate hydrolases"/>
    <property type="match status" value="2"/>
</dbReference>
<dbReference type="SMART" id="SM00382">
    <property type="entry name" value="AAA"/>
    <property type="match status" value="2"/>
</dbReference>
<keyword evidence="13" id="KW-1185">Reference proteome</keyword>
<reference evidence="12 13" key="1">
    <citation type="submission" date="2020-12" db="EMBL/GenBank/DDBJ databases">
        <title>Whole genome sequences of gut porcine anaerobes.</title>
        <authorList>
            <person name="Kubasova T."/>
            <person name="Jahodarova E."/>
            <person name="Rychlik I."/>
        </authorList>
    </citation>
    <scope>NUCLEOTIDE SEQUENCE [LARGE SCALE GENOMIC DNA]</scope>
    <source>
        <strain evidence="12 13">An867</strain>
    </source>
</reference>
<comment type="similarity">
    <text evidence="2">Belongs to the ABC transporter superfamily.</text>
</comment>
<dbReference type="InterPro" id="IPR003439">
    <property type="entry name" value="ABC_transporter-like_ATP-bd"/>
</dbReference>
<keyword evidence="3" id="KW-0813">Transport</keyword>
<dbReference type="PROSITE" id="PS00211">
    <property type="entry name" value="ABC_TRANSPORTER_1"/>
    <property type="match status" value="2"/>
</dbReference>
<evidence type="ECO:0000313" key="12">
    <source>
        <dbReference type="EMBL" id="MCF2653342.1"/>
    </source>
</evidence>
<keyword evidence="9" id="KW-0472">Membrane</keyword>
<evidence type="ECO:0000256" key="10">
    <source>
        <dbReference type="ARBA" id="ARBA00025157"/>
    </source>
</evidence>
<dbReference type="EMBL" id="JAFBIT010000005">
    <property type="protein sequence ID" value="MCF2653342.1"/>
    <property type="molecule type" value="Genomic_DNA"/>
</dbReference>
<keyword evidence="8" id="KW-1278">Translocase</keyword>
<gene>
    <name evidence="12" type="ORF">JQM67_12115</name>
</gene>
<proteinExistence type="inferred from homology"/>
<evidence type="ECO:0000256" key="9">
    <source>
        <dbReference type="ARBA" id="ARBA00023136"/>
    </source>
</evidence>
<comment type="subcellular location">
    <subcellularLocation>
        <location evidence="1">Cell membrane</location>
        <topology evidence="1">Peripheral membrane protein</topology>
    </subcellularLocation>
</comment>
<dbReference type="PANTHER" id="PTHR43553">
    <property type="entry name" value="HEAVY METAL TRANSPORTER"/>
    <property type="match status" value="1"/>
</dbReference>
<keyword evidence="4" id="KW-1003">Cell membrane</keyword>
<feature type="domain" description="ABC transporter" evidence="11">
    <location>
        <begin position="4"/>
        <end position="242"/>
    </location>
</feature>
<feature type="domain" description="ABC transporter" evidence="11">
    <location>
        <begin position="299"/>
        <end position="526"/>
    </location>
</feature>
<evidence type="ECO:0000256" key="8">
    <source>
        <dbReference type="ARBA" id="ARBA00022967"/>
    </source>
</evidence>
<keyword evidence="6" id="KW-0547">Nucleotide-binding</keyword>
<accession>A0ABS9CT88</accession>
<evidence type="ECO:0000256" key="6">
    <source>
        <dbReference type="ARBA" id="ARBA00022741"/>
    </source>
</evidence>
<dbReference type="Pfam" id="PF00005">
    <property type="entry name" value="ABC_tran"/>
    <property type="match status" value="2"/>
</dbReference>
<evidence type="ECO:0000256" key="1">
    <source>
        <dbReference type="ARBA" id="ARBA00004202"/>
    </source>
</evidence>
<keyword evidence="5" id="KW-0677">Repeat</keyword>
<protein>
    <submittedName>
        <fullName evidence="12">ATP-binding cassette domain-containing protein</fullName>
    </submittedName>
</protein>
<dbReference type="GO" id="GO:0005524">
    <property type="term" value="F:ATP binding"/>
    <property type="evidence" value="ECO:0007669"/>
    <property type="project" value="UniProtKB-KW"/>
</dbReference>